<keyword evidence="3" id="KW-1185">Reference proteome</keyword>
<dbReference type="InterPro" id="IPR021301">
    <property type="entry name" value="DUF2779"/>
</dbReference>
<protein>
    <submittedName>
        <fullName evidence="2">Uncharacterized protein DUF2779</fullName>
    </submittedName>
</protein>
<dbReference type="Pfam" id="PF11074">
    <property type="entry name" value="DUF2779"/>
    <property type="match status" value="1"/>
</dbReference>
<accession>A0A495VBA2</accession>
<gene>
    <name evidence="2" type="ORF">BDD21_4198</name>
</gene>
<proteinExistence type="predicted"/>
<dbReference type="EMBL" id="RBXL01000001">
    <property type="protein sequence ID" value="RKT46666.1"/>
    <property type="molecule type" value="Genomic_DNA"/>
</dbReference>
<name>A0A495VBA2_9GAMM</name>
<dbReference type="Proteomes" id="UP000274556">
    <property type="component" value="Unassembled WGS sequence"/>
</dbReference>
<organism evidence="2 3">
    <name type="scientific">Thiocapsa rosea</name>
    <dbReference type="NCBI Taxonomy" id="69360"/>
    <lineage>
        <taxon>Bacteria</taxon>
        <taxon>Pseudomonadati</taxon>
        <taxon>Pseudomonadota</taxon>
        <taxon>Gammaproteobacteria</taxon>
        <taxon>Chromatiales</taxon>
        <taxon>Chromatiaceae</taxon>
        <taxon>Thiocapsa</taxon>
    </lineage>
</organism>
<dbReference type="AlphaFoldDB" id="A0A495VBA2"/>
<sequence length="225" mass="24704">MTTRQPSNPTFPRDIAFPRHYLSIGTLDTPLPVSSGVQPSEPLPYQWSCHVETEQGLIDQFGFLDTRGLDPRREMVETLLAVIARKGAILVHSARETALLHGLQQRLADSTGALADALTRLVEVDRFANQRKKPAAPRSLSGDHPAASVIWPDDAVDPSADLRDDLAAQAAYLELIDARTQNIRRRQLTRALVRYGDRQLSELVRAFAEHTGGDPASSAPGPMLN</sequence>
<evidence type="ECO:0000313" key="3">
    <source>
        <dbReference type="Proteomes" id="UP000274556"/>
    </source>
</evidence>
<reference evidence="2 3" key="1">
    <citation type="submission" date="2018-10" db="EMBL/GenBank/DDBJ databases">
        <title>Genomic Encyclopedia of Archaeal and Bacterial Type Strains, Phase II (KMG-II): from individual species to whole genera.</title>
        <authorList>
            <person name="Goeker M."/>
        </authorList>
    </citation>
    <scope>NUCLEOTIDE SEQUENCE [LARGE SCALE GENOMIC DNA]</scope>
    <source>
        <strain evidence="2 3">DSM 235</strain>
    </source>
</reference>
<comment type="caution">
    <text evidence="2">The sequence shown here is derived from an EMBL/GenBank/DDBJ whole genome shotgun (WGS) entry which is preliminary data.</text>
</comment>
<feature type="domain" description="DUF2779" evidence="1">
    <location>
        <begin position="25"/>
        <end position="129"/>
    </location>
</feature>
<evidence type="ECO:0000313" key="2">
    <source>
        <dbReference type="EMBL" id="RKT46666.1"/>
    </source>
</evidence>
<evidence type="ECO:0000259" key="1">
    <source>
        <dbReference type="Pfam" id="PF11074"/>
    </source>
</evidence>
<dbReference type="OrthoDB" id="9783873at2"/>
<dbReference type="RefSeq" id="WP_120798748.1">
    <property type="nucleotide sequence ID" value="NZ_RBXL01000001.1"/>
</dbReference>